<dbReference type="EMBL" id="BPLR01000275">
    <property type="protein sequence ID" value="GIY93527.1"/>
    <property type="molecule type" value="Genomic_DNA"/>
</dbReference>
<accession>A0AAV4XFW5</accession>
<evidence type="ECO:0000256" key="1">
    <source>
        <dbReference type="SAM" id="MobiDB-lite"/>
    </source>
</evidence>
<comment type="caution">
    <text evidence="2">The sequence shown here is derived from an EMBL/GenBank/DDBJ whole genome shotgun (WGS) entry which is preliminary data.</text>
</comment>
<organism evidence="2 3">
    <name type="scientific">Caerostris extrusa</name>
    <name type="common">Bark spider</name>
    <name type="synonym">Caerostris bankana</name>
    <dbReference type="NCBI Taxonomy" id="172846"/>
    <lineage>
        <taxon>Eukaryota</taxon>
        <taxon>Metazoa</taxon>
        <taxon>Ecdysozoa</taxon>
        <taxon>Arthropoda</taxon>
        <taxon>Chelicerata</taxon>
        <taxon>Arachnida</taxon>
        <taxon>Araneae</taxon>
        <taxon>Araneomorphae</taxon>
        <taxon>Entelegynae</taxon>
        <taxon>Araneoidea</taxon>
        <taxon>Araneidae</taxon>
        <taxon>Caerostris</taxon>
    </lineage>
</organism>
<dbReference type="AlphaFoldDB" id="A0AAV4XFW5"/>
<protein>
    <submittedName>
        <fullName evidence="2">Uncharacterized protein</fullName>
    </submittedName>
</protein>
<evidence type="ECO:0000313" key="3">
    <source>
        <dbReference type="Proteomes" id="UP001054945"/>
    </source>
</evidence>
<name>A0AAV4XFW5_CAEEX</name>
<reference evidence="2 3" key="1">
    <citation type="submission" date="2021-06" db="EMBL/GenBank/DDBJ databases">
        <title>Caerostris extrusa draft genome.</title>
        <authorList>
            <person name="Kono N."/>
            <person name="Arakawa K."/>
        </authorList>
    </citation>
    <scope>NUCLEOTIDE SEQUENCE [LARGE SCALE GENOMIC DNA]</scope>
</reference>
<feature type="region of interest" description="Disordered" evidence="1">
    <location>
        <begin position="64"/>
        <end position="86"/>
    </location>
</feature>
<proteinExistence type="predicted"/>
<sequence length="86" mass="9763">MLHRVYACMSASQSIRKLSPEIHRADELYVCSDYPSLTLNQLTFRLLRMLAVEICENIFGMSPKDRKVDQSSSSPKIDIISETVAN</sequence>
<dbReference type="Proteomes" id="UP001054945">
    <property type="component" value="Unassembled WGS sequence"/>
</dbReference>
<gene>
    <name evidence="2" type="ORF">CEXT_168841</name>
</gene>
<evidence type="ECO:0000313" key="2">
    <source>
        <dbReference type="EMBL" id="GIY93527.1"/>
    </source>
</evidence>
<keyword evidence="3" id="KW-1185">Reference proteome</keyword>